<protein>
    <submittedName>
        <fullName evidence="2">Uncharacterized protein</fullName>
    </submittedName>
</protein>
<dbReference type="AlphaFoldDB" id="A0A553PRX5"/>
<organism evidence="2 3">
    <name type="scientific">Tigriopus californicus</name>
    <name type="common">Marine copepod</name>
    <dbReference type="NCBI Taxonomy" id="6832"/>
    <lineage>
        <taxon>Eukaryota</taxon>
        <taxon>Metazoa</taxon>
        <taxon>Ecdysozoa</taxon>
        <taxon>Arthropoda</taxon>
        <taxon>Crustacea</taxon>
        <taxon>Multicrustacea</taxon>
        <taxon>Hexanauplia</taxon>
        <taxon>Copepoda</taxon>
        <taxon>Harpacticoida</taxon>
        <taxon>Harpacticidae</taxon>
        <taxon>Tigriopus</taxon>
    </lineage>
</organism>
<proteinExistence type="predicted"/>
<reference evidence="2 3" key="1">
    <citation type="journal article" date="2018" name="Nat. Ecol. Evol.">
        <title>Genomic signatures of mitonuclear coevolution across populations of Tigriopus californicus.</title>
        <authorList>
            <person name="Barreto F.S."/>
            <person name="Watson E.T."/>
            <person name="Lima T.G."/>
            <person name="Willett C.S."/>
            <person name="Edmands S."/>
            <person name="Li W."/>
            <person name="Burton R.S."/>
        </authorList>
    </citation>
    <scope>NUCLEOTIDE SEQUENCE [LARGE SCALE GENOMIC DNA]</scope>
    <source>
        <strain evidence="2 3">San Diego</strain>
    </source>
</reference>
<accession>A0A553PRX5</accession>
<feature type="chain" id="PRO_5021780296" evidence="1">
    <location>
        <begin position="25"/>
        <end position="127"/>
    </location>
</feature>
<evidence type="ECO:0000256" key="1">
    <source>
        <dbReference type="SAM" id="SignalP"/>
    </source>
</evidence>
<dbReference type="Proteomes" id="UP000318571">
    <property type="component" value="Chromosome 12"/>
</dbReference>
<keyword evidence="3" id="KW-1185">Reference proteome</keyword>
<gene>
    <name evidence="2" type="ORF">TCAL_04804</name>
</gene>
<sequence length="127" mass="14284">MTRKFCSFFRLLIELLALIKPSHQATITEMWTRIPTNYLSPWEAPTNNLKLPLLTTTALSLIPSHPSKTLTGVKCGSVTISCEEILPGLSDFKMSLHNIQTRDPFHVVKDNHASNVKVFIPSRNVLI</sequence>
<dbReference type="EMBL" id="VCGU01000001">
    <property type="protein sequence ID" value="TRY80422.1"/>
    <property type="molecule type" value="Genomic_DNA"/>
</dbReference>
<keyword evidence="1" id="KW-0732">Signal</keyword>
<name>A0A553PRX5_TIGCA</name>
<evidence type="ECO:0000313" key="3">
    <source>
        <dbReference type="Proteomes" id="UP000318571"/>
    </source>
</evidence>
<comment type="caution">
    <text evidence="2">The sequence shown here is derived from an EMBL/GenBank/DDBJ whole genome shotgun (WGS) entry which is preliminary data.</text>
</comment>
<feature type="signal peptide" evidence="1">
    <location>
        <begin position="1"/>
        <end position="24"/>
    </location>
</feature>
<evidence type="ECO:0000313" key="2">
    <source>
        <dbReference type="EMBL" id="TRY80422.1"/>
    </source>
</evidence>